<organism evidence="6 7">
    <name type="scientific">Pseudoalteromonas haloplanktis</name>
    <name type="common">Alteromonas haloplanktis</name>
    <dbReference type="NCBI Taxonomy" id="228"/>
    <lineage>
        <taxon>Bacteria</taxon>
        <taxon>Pseudomonadati</taxon>
        <taxon>Pseudomonadota</taxon>
        <taxon>Gammaproteobacteria</taxon>
        <taxon>Alteromonadales</taxon>
        <taxon>Pseudoalteromonadaceae</taxon>
        <taxon>Pseudoalteromonas</taxon>
    </lineage>
</organism>
<comment type="subcellular location">
    <subcellularLocation>
        <location evidence="1">Membrane</location>
    </subcellularLocation>
</comment>
<gene>
    <name evidence="6" type="ORF">PSEHALCIP103_01150</name>
</gene>
<dbReference type="EMBL" id="CAMAPB010000012">
    <property type="protein sequence ID" value="CAH9055003.1"/>
    <property type="molecule type" value="Genomic_DNA"/>
</dbReference>
<keyword evidence="3" id="KW-1133">Transmembrane helix</keyword>
<keyword evidence="7" id="KW-1185">Reference proteome</keyword>
<name>A0A9W4QVK8_PSEHA</name>
<evidence type="ECO:0000256" key="4">
    <source>
        <dbReference type="ARBA" id="ARBA00023136"/>
    </source>
</evidence>
<keyword evidence="4" id="KW-0472">Membrane</keyword>
<dbReference type="PROSITE" id="PS50839">
    <property type="entry name" value="CHASE"/>
    <property type="match status" value="1"/>
</dbReference>
<dbReference type="Proteomes" id="UP001152447">
    <property type="component" value="Unassembled WGS sequence"/>
</dbReference>
<comment type="caution">
    <text evidence="6">The sequence shown here is derived from an EMBL/GenBank/DDBJ whole genome shotgun (WGS) entry which is preliminary data.</text>
</comment>
<keyword evidence="2" id="KW-0812">Transmembrane</keyword>
<dbReference type="GO" id="GO:0016020">
    <property type="term" value="C:membrane"/>
    <property type="evidence" value="ECO:0007669"/>
    <property type="project" value="UniProtKB-SubCell"/>
</dbReference>
<dbReference type="Pfam" id="PF03924">
    <property type="entry name" value="CHASE"/>
    <property type="match status" value="1"/>
</dbReference>
<accession>A0A9W4QVK8</accession>
<evidence type="ECO:0000256" key="3">
    <source>
        <dbReference type="ARBA" id="ARBA00022989"/>
    </source>
</evidence>
<evidence type="ECO:0000256" key="1">
    <source>
        <dbReference type="ARBA" id="ARBA00004370"/>
    </source>
</evidence>
<dbReference type="AlphaFoldDB" id="A0A9W4QVK8"/>
<evidence type="ECO:0000313" key="7">
    <source>
        <dbReference type="Proteomes" id="UP001152447"/>
    </source>
</evidence>
<dbReference type="GO" id="GO:0007165">
    <property type="term" value="P:signal transduction"/>
    <property type="evidence" value="ECO:0007669"/>
    <property type="project" value="UniProtKB-ARBA"/>
</dbReference>
<evidence type="ECO:0000313" key="6">
    <source>
        <dbReference type="EMBL" id="CAH9055003.1"/>
    </source>
</evidence>
<feature type="domain" description="CHASE" evidence="5">
    <location>
        <begin position="1"/>
        <end position="95"/>
    </location>
</feature>
<dbReference type="InterPro" id="IPR006189">
    <property type="entry name" value="CHASE_dom"/>
</dbReference>
<dbReference type="Gene3D" id="3.30.450.350">
    <property type="entry name" value="CHASE domain"/>
    <property type="match status" value="1"/>
</dbReference>
<sequence length="95" mass="10586">MVIKMTHPLKGNEKVIGLNFLENKAQREDAIKARDTNTIVMAGPLQLVQGSEALIARVPVYLPENNAFWGLLSVVLDIEKVYENSGIIELQQNII</sequence>
<reference evidence="6" key="1">
    <citation type="submission" date="2022-07" db="EMBL/GenBank/DDBJ databases">
        <authorList>
            <person name="Criscuolo A."/>
        </authorList>
    </citation>
    <scope>NUCLEOTIDE SEQUENCE</scope>
    <source>
        <strain evidence="6">CIP103197</strain>
    </source>
</reference>
<protein>
    <recommendedName>
        <fullName evidence="5">CHASE domain-containing protein</fullName>
    </recommendedName>
</protein>
<dbReference type="GO" id="GO:0003824">
    <property type="term" value="F:catalytic activity"/>
    <property type="evidence" value="ECO:0007669"/>
    <property type="project" value="UniProtKB-ARBA"/>
</dbReference>
<proteinExistence type="predicted"/>
<dbReference type="InterPro" id="IPR042240">
    <property type="entry name" value="CHASE_sf"/>
</dbReference>
<evidence type="ECO:0000256" key="2">
    <source>
        <dbReference type="ARBA" id="ARBA00022692"/>
    </source>
</evidence>
<evidence type="ECO:0000259" key="5">
    <source>
        <dbReference type="PROSITE" id="PS50839"/>
    </source>
</evidence>